<evidence type="ECO:0000256" key="1">
    <source>
        <dbReference type="ARBA" id="ARBA00004141"/>
    </source>
</evidence>
<dbReference type="InterPro" id="IPR001182">
    <property type="entry name" value="FtsW/RodA"/>
</dbReference>
<protein>
    <submittedName>
        <fullName evidence="7">Rod shape determining protein RodA</fullName>
    </submittedName>
</protein>
<keyword evidence="8" id="KW-1185">Reference proteome</keyword>
<evidence type="ECO:0000256" key="4">
    <source>
        <dbReference type="ARBA" id="ARBA00022989"/>
    </source>
</evidence>
<keyword evidence="5 6" id="KW-0472">Membrane</keyword>
<dbReference type="RefSeq" id="WP_209808377.1">
    <property type="nucleotide sequence ID" value="NZ_JAGGKT010000001.1"/>
</dbReference>
<evidence type="ECO:0000256" key="2">
    <source>
        <dbReference type="ARBA" id="ARBA00022692"/>
    </source>
</evidence>
<evidence type="ECO:0000256" key="3">
    <source>
        <dbReference type="ARBA" id="ARBA00022960"/>
    </source>
</evidence>
<feature type="transmembrane region" description="Helical" evidence="6">
    <location>
        <begin position="67"/>
        <end position="85"/>
    </location>
</feature>
<dbReference type="InterPro" id="IPR011923">
    <property type="entry name" value="RodA/MrdB"/>
</dbReference>
<dbReference type="PANTHER" id="PTHR30474:SF1">
    <property type="entry name" value="PEPTIDOGLYCAN GLYCOSYLTRANSFERASE MRDB"/>
    <property type="match status" value="1"/>
</dbReference>
<dbReference type="PANTHER" id="PTHR30474">
    <property type="entry name" value="CELL CYCLE PROTEIN"/>
    <property type="match status" value="1"/>
</dbReference>
<feature type="transmembrane region" description="Helical" evidence="6">
    <location>
        <begin position="134"/>
        <end position="153"/>
    </location>
</feature>
<name>A0ABS4GJZ0_9BACL</name>
<feature type="transmembrane region" description="Helical" evidence="6">
    <location>
        <begin position="346"/>
        <end position="366"/>
    </location>
</feature>
<accession>A0ABS4GJZ0</accession>
<feature type="transmembrane region" description="Helical" evidence="6">
    <location>
        <begin position="270"/>
        <end position="296"/>
    </location>
</feature>
<organism evidence="7 8">
    <name type="scientific">Ammoniphilus resinae</name>
    <dbReference type="NCBI Taxonomy" id="861532"/>
    <lineage>
        <taxon>Bacteria</taxon>
        <taxon>Bacillati</taxon>
        <taxon>Bacillota</taxon>
        <taxon>Bacilli</taxon>
        <taxon>Bacillales</taxon>
        <taxon>Paenibacillaceae</taxon>
        <taxon>Aneurinibacillus group</taxon>
        <taxon>Ammoniphilus</taxon>
    </lineage>
</organism>
<evidence type="ECO:0000313" key="8">
    <source>
        <dbReference type="Proteomes" id="UP001519343"/>
    </source>
</evidence>
<dbReference type="NCBIfam" id="TIGR02210">
    <property type="entry name" value="rodA_shape"/>
    <property type="match status" value="1"/>
</dbReference>
<dbReference type="Proteomes" id="UP001519343">
    <property type="component" value="Unassembled WGS sequence"/>
</dbReference>
<feature type="transmembrane region" description="Helical" evidence="6">
    <location>
        <begin position="159"/>
        <end position="176"/>
    </location>
</feature>
<feature type="transmembrane region" description="Helical" evidence="6">
    <location>
        <begin position="44"/>
        <end position="60"/>
    </location>
</feature>
<evidence type="ECO:0000256" key="6">
    <source>
        <dbReference type="SAM" id="Phobius"/>
    </source>
</evidence>
<gene>
    <name evidence="7" type="ORF">J2Z37_000399</name>
</gene>
<reference evidence="7 8" key="1">
    <citation type="submission" date="2021-03" db="EMBL/GenBank/DDBJ databases">
        <title>Genomic Encyclopedia of Type Strains, Phase IV (KMG-IV): sequencing the most valuable type-strain genomes for metagenomic binning, comparative biology and taxonomic classification.</title>
        <authorList>
            <person name="Goeker M."/>
        </authorList>
    </citation>
    <scope>NUCLEOTIDE SEQUENCE [LARGE SCALE GENOMIC DNA]</scope>
    <source>
        <strain evidence="7 8">DSM 24738</strain>
    </source>
</reference>
<feature type="transmembrane region" description="Helical" evidence="6">
    <location>
        <begin position="105"/>
        <end position="122"/>
    </location>
</feature>
<proteinExistence type="predicted"/>
<feature type="transmembrane region" description="Helical" evidence="6">
    <location>
        <begin position="181"/>
        <end position="199"/>
    </location>
</feature>
<evidence type="ECO:0000313" key="7">
    <source>
        <dbReference type="EMBL" id="MBP1930412.1"/>
    </source>
</evidence>
<keyword evidence="4 6" id="KW-1133">Transmembrane helix</keyword>
<sequence length="376" mass="42039">MDFESKYLKTLDWILVLILFGFAGYSYLGISGASPNLSLEGTQLVYYAIGFVFLMIVLLFDYNLIGNFVYIFYGIGVVLLIGVLFTEPVNNTTSWYNLGPISFQPAEPMKMITIMTLAKYFAKKSEEEQPFRKIYELFPIFVIVGIPTMLILIQPDLGNALVFSGILISMMIVGGIRGRHFALLAGLGGSFFGFLTYLYQFKENLFFKLVKPYQWDRIEYWLHPELDAGNKGFQLIQSLIAIGSGQLTGKGMNAGTQAKFGWVPVGESDFIFTVIAEELGFLGGSLLIFLFFLMIYRMVRIAMDAKDPFGAYLVSGVIGMFVFQIFENVGMTIQLMPITGITLPFISYGGSSLVTNLVIVGLVLNVGMRRKTLMFD</sequence>
<feature type="transmembrane region" description="Helical" evidence="6">
    <location>
        <begin position="308"/>
        <end position="326"/>
    </location>
</feature>
<comment type="caution">
    <text evidence="7">The sequence shown here is derived from an EMBL/GenBank/DDBJ whole genome shotgun (WGS) entry which is preliminary data.</text>
</comment>
<feature type="transmembrane region" description="Helical" evidence="6">
    <location>
        <begin position="12"/>
        <end position="32"/>
    </location>
</feature>
<comment type="subcellular location">
    <subcellularLocation>
        <location evidence="1">Membrane</location>
        <topology evidence="1">Multi-pass membrane protein</topology>
    </subcellularLocation>
</comment>
<keyword evidence="3" id="KW-0133">Cell shape</keyword>
<dbReference type="Pfam" id="PF01098">
    <property type="entry name" value="FTSW_RODA_SPOVE"/>
    <property type="match status" value="1"/>
</dbReference>
<keyword evidence="2 6" id="KW-0812">Transmembrane</keyword>
<evidence type="ECO:0000256" key="5">
    <source>
        <dbReference type="ARBA" id="ARBA00023136"/>
    </source>
</evidence>
<dbReference type="EMBL" id="JAGGKT010000001">
    <property type="protein sequence ID" value="MBP1930412.1"/>
    <property type="molecule type" value="Genomic_DNA"/>
</dbReference>